<sequence length="72" mass="7583">MVASRLAIVLGIVRPDLPATRLLLTCSRPAGPVPAGPVDGRVVARRPTFVDTHLDTHPAGRRAVPEPAREAA</sequence>
<dbReference type="AlphaFoldDB" id="A0A0H3D253"/>
<gene>
    <name evidence="2" type="ordered locus">AMED_2547</name>
</gene>
<accession>A0A0H3D253</accession>
<name>A0A0H3D253_AMYMU</name>
<dbReference type="HOGENOM" id="CLU_2713467_0_0_11"/>
<dbReference type="Proteomes" id="UP000000328">
    <property type="component" value="Chromosome"/>
</dbReference>
<dbReference type="KEGG" id="amd:AMED_2547"/>
<proteinExistence type="predicted"/>
<evidence type="ECO:0000313" key="2">
    <source>
        <dbReference type="EMBL" id="ADJ44342.1"/>
    </source>
</evidence>
<dbReference type="PATRIC" id="fig|749927.5.peg.2632"/>
<evidence type="ECO:0000256" key="1">
    <source>
        <dbReference type="SAM" id="MobiDB-lite"/>
    </source>
</evidence>
<organism evidence="2 3">
    <name type="scientific">Amycolatopsis mediterranei (strain U-32)</name>
    <dbReference type="NCBI Taxonomy" id="749927"/>
    <lineage>
        <taxon>Bacteria</taxon>
        <taxon>Bacillati</taxon>
        <taxon>Actinomycetota</taxon>
        <taxon>Actinomycetes</taxon>
        <taxon>Pseudonocardiales</taxon>
        <taxon>Pseudonocardiaceae</taxon>
        <taxon>Amycolatopsis</taxon>
    </lineage>
</organism>
<reference evidence="2 3" key="1">
    <citation type="journal article" date="2010" name="Cell Res.">
        <title>Complete genome sequence of the rifamycin SV-producing Amycolatopsis mediterranei U32 revealed its genetic characteristics in phylogeny and metabolism.</title>
        <authorList>
            <person name="Zhao W."/>
            <person name="Zhong Y."/>
            <person name="Yuan H."/>
            <person name="Wang J."/>
            <person name="Zheng H."/>
            <person name="Wang Y."/>
            <person name="Cen X."/>
            <person name="Xu F."/>
            <person name="Bai J."/>
            <person name="Han X."/>
            <person name="Lu G."/>
            <person name="Zhu Y."/>
            <person name="Shao Z."/>
            <person name="Yan H."/>
            <person name="Li C."/>
            <person name="Peng N."/>
            <person name="Zhang Z."/>
            <person name="Zhang Y."/>
            <person name="Lin W."/>
            <person name="Fan Y."/>
            <person name="Qin Z."/>
            <person name="Hu Y."/>
            <person name="Zhu B."/>
            <person name="Wang S."/>
            <person name="Ding X."/>
            <person name="Zhao G.P."/>
        </authorList>
    </citation>
    <scope>NUCLEOTIDE SEQUENCE [LARGE SCALE GENOMIC DNA]</scope>
    <source>
        <strain evidence="3">U-32</strain>
    </source>
</reference>
<dbReference type="EMBL" id="CP002000">
    <property type="protein sequence ID" value="ADJ44342.1"/>
    <property type="molecule type" value="Genomic_DNA"/>
</dbReference>
<evidence type="ECO:0000313" key="3">
    <source>
        <dbReference type="Proteomes" id="UP000000328"/>
    </source>
</evidence>
<feature type="region of interest" description="Disordered" evidence="1">
    <location>
        <begin position="53"/>
        <end position="72"/>
    </location>
</feature>
<protein>
    <submittedName>
        <fullName evidence="2">Uncharacterized protein</fullName>
    </submittedName>
</protein>